<dbReference type="Pfam" id="PF01120">
    <property type="entry name" value="Alpha_L_fucos"/>
    <property type="match status" value="1"/>
</dbReference>
<sequence>MMRKLFVFIVLCMMIAQFMPMPAAKAQLNNSNTDWMSGNYGVGFHYLQNWINETKNGGSKEWNDAVNAFDVNRFANDVSQTGAKWVLFTIGQNSGYYDAPNATIDSYSGYQPGERNSNRDLIMDMADALQAKGIKLMLYLPSNAPKLDENIARGFGLSKTDSNGNWHVDETFVQKWAQVIKEYSERYGTKIAGWWFDGFYNANGFQPAWGKYYSDAAKSGNPNSVIALNLGASSFKKASDYQDYLAGERGTDTILGTNITGRWIEGIQWHAFTPFGGWSGDSITRKDLEVIDYTNQVISNGRAITWNIGVTFDGKITTNHFNMFKRIKDSLGNGSGNGETMSAAEVAAAITTISAPAVNAVSLTFPAVPSAFTVRIKSSDNTDVIRTDGSIIPPNTAAAVNLVLEVTKKSDGTKADTASIQVKVPAKSAYTLYEGESYLPPAPWLTYSAGLTFSTANDANASGGKYLQTAAAPKVGDWIEFAVNVPEAGTYNVVFGYKTNNNRGTTQLSIDGKAQGAPVDEYLASQTFTSADLGNITFATAGSHSFRFVVTGKNASSSSYNITWDYLKLVSVLPVIVSIDPVQLDTETETMPELPPFVTAVYSDNSTKEAAVTWDPIDPSQYVSPGSFTVEGTVAGTSTKAVATITVTEAAPELIAERITSIQDPAQGATILALPAVPRGFAIKIKQSDDLSVIKTDGTIDPPSEDKTVNVVLEITRLSDGSAAETDAIPVFVPGVQVSAAPQVTLHVTDSVYAGGPFDLTVGAQHVKGSIYGYDITVHYDSSKVDLLSAEALKDALVIVDTNAVTGQLRILAVAIGDDKAANANGDLLVIHGKAKSLAEPAAVSLSAALVVANGDGAETQLGSASHDLQITYADKAALNALVAEAHNTVNAAEEGTQPGQYPAGSKAVLNAAIDRAEAVASNPSATQQLIDQAAADLSAALQTFLASVITGVPGDINNDGKVSIGDLAIVAKYYGKSSTDADWDAYKFADLNHDGVIDIADLAMIARWILVTP</sequence>
<dbReference type="PROSITE" id="PS51766">
    <property type="entry name" value="DOCKERIN"/>
    <property type="match status" value="1"/>
</dbReference>
<dbReference type="EMBL" id="WHNZ01000081">
    <property type="protein sequence ID" value="NOV04364.1"/>
    <property type="molecule type" value="Genomic_DNA"/>
</dbReference>
<dbReference type="CDD" id="cd14256">
    <property type="entry name" value="Dockerin_I"/>
    <property type="match status" value="1"/>
</dbReference>
<dbReference type="Pfam" id="PF00963">
    <property type="entry name" value="Cohesin"/>
    <property type="match status" value="1"/>
</dbReference>
<evidence type="ECO:0000313" key="4">
    <source>
        <dbReference type="EMBL" id="NOV04364.1"/>
    </source>
</evidence>
<dbReference type="InterPro" id="IPR008965">
    <property type="entry name" value="CBM2/CBM3_carb-bd_dom_sf"/>
</dbReference>
<dbReference type="SUPFAM" id="SSF51445">
    <property type="entry name" value="(Trans)glycosidases"/>
    <property type="match status" value="1"/>
</dbReference>
<evidence type="ECO:0000259" key="3">
    <source>
        <dbReference type="PROSITE" id="PS51766"/>
    </source>
</evidence>
<dbReference type="PROSITE" id="PS00018">
    <property type="entry name" value="EF_HAND_1"/>
    <property type="match status" value="1"/>
</dbReference>
<dbReference type="InterPro" id="IPR018247">
    <property type="entry name" value="EF_Hand_1_Ca_BS"/>
</dbReference>
<evidence type="ECO:0000256" key="1">
    <source>
        <dbReference type="SAM" id="SignalP"/>
    </source>
</evidence>
<dbReference type="Pfam" id="PF00404">
    <property type="entry name" value="Dockerin_1"/>
    <property type="match status" value="1"/>
</dbReference>
<evidence type="ECO:0000313" key="5">
    <source>
        <dbReference type="Proteomes" id="UP000618579"/>
    </source>
</evidence>
<dbReference type="InterPro" id="IPR002102">
    <property type="entry name" value="Cohesin_dom"/>
</dbReference>
<dbReference type="Pfam" id="PF07554">
    <property type="entry name" value="FIVAR"/>
    <property type="match status" value="1"/>
</dbReference>
<dbReference type="SUPFAM" id="SSF49785">
    <property type="entry name" value="Galactose-binding domain-like"/>
    <property type="match status" value="1"/>
</dbReference>
<accession>A0ABX1ZWI8</accession>
<dbReference type="CDD" id="cd08547">
    <property type="entry name" value="Type_II_cohesin"/>
    <property type="match status" value="1"/>
</dbReference>
<organism evidence="4 5">
    <name type="scientific">Paenibacillus planticolens</name>
    <dbReference type="NCBI Taxonomy" id="2654976"/>
    <lineage>
        <taxon>Bacteria</taxon>
        <taxon>Bacillati</taxon>
        <taxon>Bacillota</taxon>
        <taxon>Bacilli</taxon>
        <taxon>Bacillales</taxon>
        <taxon>Paenibacillaceae</taxon>
        <taxon>Paenibacillus</taxon>
    </lineage>
</organism>
<gene>
    <name evidence="4" type="ORF">GC097_30770</name>
</gene>
<feature type="chain" id="PRO_5046639692" evidence="1">
    <location>
        <begin position="27"/>
        <end position="1014"/>
    </location>
</feature>
<dbReference type="SUPFAM" id="SSF49384">
    <property type="entry name" value="Carbohydrate-binding domain"/>
    <property type="match status" value="1"/>
</dbReference>
<reference evidence="4 5" key="1">
    <citation type="submission" date="2019-10" db="EMBL/GenBank/DDBJ databases">
        <title>Description of Paenibacillus pedi sp. nov.</title>
        <authorList>
            <person name="Carlier A."/>
            <person name="Qi S."/>
        </authorList>
    </citation>
    <scope>NUCLEOTIDE SEQUENCE [LARGE SCALE GENOMIC DNA]</scope>
    <source>
        <strain evidence="4 5">LMG 31457</strain>
    </source>
</reference>
<dbReference type="Gene3D" id="3.20.20.80">
    <property type="entry name" value="Glycosidases"/>
    <property type="match status" value="1"/>
</dbReference>
<keyword evidence="5" id="KW-1185">Reference proteome</keyword>
<dbReference type="InterPro" id="IPR011081">
    <property type="entry name" value="Big_4"/>
</dbReference>
<dbReference type="InterPro" id="IPR005084">
    <property type="entry name" value="CBM6"/>
</dbReference>
<keyword evidence="1" id="KW-0732">Signal</keyword>
<feature type="domain" description="CBM6" evidence="2">
    <location>
        <begin position="431"/>
        <end position="570"/>
    </location>
</feature>
<dbReference type="Gene3D" id="2.60.120.260">
    <property type="entry name" value="Galactose-binding domain-like"/>
    <property type="match status" value="1"/>
</dbReference>
<dbReference type="InterPro" id="IPR008979">
    <property type="entry name" value="Galactose-bd-like_sf"/>
</dbReference>
<feature type="domain" description="Dockerin" evidence="3">
    <location>
        <begin position="950"/>
        <end position="1014"/>
    </location>
</feature>
<dbReference type="InterPro" id="IPR002105">
    <property type="entry name" value="Dockerin_1_rpt"/>
</dbReference>
<dbReference type="Gene3D" id="2.60.40.680">
    <property type="match status" value="1"/>
</dbReference>
<evidence type="ECO:0000259" key="2">
    <source>
        <dbReference type="PROSITE" id="PS51175"/>
    </source>
</evidence>
<dbReference type="Proteomes" id="UP000618579">
    <property type="component" value="Unassembled WGS sequence"/>
</dbReference>
<proteinExistence type="predicted"/>
<dbReference type="PROSITE" id="PS51175">
    <property type="entry name" value="CBM6"/>
    <property type="match status" value="1"/>
</dbReference>
<name>A0ABX1ZWI8_9BACL</name>
<dbReference type="InterPro" id="IPR057739">
    <property type="entry name" value="Glyco_hydro_29_N"/>
</dbReference>
<dbReference type="RefSeq" id="WP_171687165.1">
    <property type="nucleotide sequence ID" value="NZ_WHNZ01000081.1"/>
</dbReference>
<feature type="signal peptide" evidence="1">
    <location>
        <begin position="1"/>
        <end position="26"/>
    </location>
</feature>
<dbReference type="Gene3D" id="1.20.1270.90">
    <property type="entry name" value="AF1782-like"/>
    <property type="match status" value="1"/>
</dbReference>
<dbReference type="Gene3D" id="1.10.1330.10">
    <property type="entry name" value="Dockerin domain"/>
    <property type="match status" value="1"/>
</dbReference>
<protein>
    <submittedName>
        <fullName evidence="4">Carbohydrate-binding protein</fullName>
    </submittedName>
</protein>
<comment type="caution">
    <text evidence="4">The sequence shown here is derived from an EMBL/GenBank/DDBJ whole genome shotgun (WGS) entry which is preliminary data.</text>
</comment>
<dbReference type="InterPro" id="IPR036439">
    <property type="entry name" value="Dockerin_dom_sf"/>
</dbReference>
<dbReference type="InterPro" id="IPR017853">
    <property type="entry name" value="GH"/>
</dbReference>
<dbReference type="SUPFAM" id="SSF63446">
    <property type="entry name" value="Type I dockerin domain"/>
    <property type="match status" value="1"/>
</dbReference>
<dbReference type="InterPro" id="IPR016134">
    <property type="entry name" value="Dockerin_dom"/>
</dbReference>
<dbReference type="Pfam" id="PF07532">
    <property type="entry name" value="Big_4"/>
    <property type="match status" value="1"/>
</dbReference>